<accession>A0A8C0IUN2</accession>
<dbReference type="Ensembl" id="ENSCABT00000024273.1">
    <property type="protein sequence ID" value="ENSCABP00000022157.1"/>
    <property type="gene ID" value="ENSCABG00000016321.1"/>
</dbReference>
<keyword evidence="2" id="KW-0812">Transmembrane</keyword>
<reference evidence="3" key="2">
    <citation type="submission" date="2025-09" db="UniProtKB">
        <authorList>
            <consortium name="Ensembl"/>
        </authorList>
    </citation>
    <scope>IDENTIFICATION</scope>
</reference>
<name>A0A8C0IUN2_CHEAB</name>
<feature type="compositionally biased region" description="Low complexity" evidence="1">
    <location>
        <begin position="72"/>
        <end position="99"/>
    </location>
</feature>
<organism evidence="3 4">
    <name type="scientific">Chelonoidis abingdonii</name>
    <name type="common">Abingdon island giant tortoise</name>
    <name type="synonym">Testudo abingdonii</name>
    <dbReference type="NCBI Taxonomy" id="106734"/>
    <lineage>
        <taxon>Eukaryota</taxon>
        <taxon>Metazoa</taxon>
        <taxon>Chordata</taxon>
        <taxon>Craniata</taxon>
        <taxon>Vertebrata</taxon>
        <taxon>Euteleostomi</taxon>
        <taxon>Archelosauria</taxon>
        <taxon>Testudinata</taxon>
        <taxon>Testudines</taxon>
        <taxon>Cryptodira</taxon>
        <taxon>Durocryptodira</taxon>
        <taxon>Testudinoidea</taxon>
        <taxon>Testudinidae</taxon>
        <taxon>Chelonoidis</taxon>
    </lineage>
</organism>
<feature type="region of interest" description="Disordered" evidence="1">
    <location>
        <begin position="248"/>
        <end position="270"/>
    </location>
</feature>
<evidence type="ECO:0000313" key="3">
    <source>
        <dbReference type="Ensembl" id="ENSCABP00000022157.1"/>
    </source>
</evidence>
<evidence type="ECO:0000313" key="4">
    <source>
        <dbReference type="Proteomes" id="UP000694404"/>
    </source>
</evidence>
<dbReference type="OMA" id="FCHRDES"/>
<dbReference type="AlphaFoldDB" id="A0A8C0IUN2"/>
<feature type="compositionally biased region" description="Polar residues" evidence="1">
    <location>
        <begin position="1"/>
        <end position="71"/>
    </location>
</feature>
<evidence type="ECO:0000256" key="1">
    <source>
        <dbReference type="SAM" id="MobiDB-lite"/>
    </source>
</evidence>
<keyword evidence="4" id="KW-1185">Reference proteome</keyword>
<proteinExistence type="predicted"/>
<dbReference type="Proteomes" id="UP000694404">
    <property type="component" value="Unplaced"/>
</dbReference>
<evidence type="ECO:0000256" key="2">
    <source>
        <dbReference type="SAM" id="Phobius"/>
    </source>
</evidence>
<dbReference type="GeneTree" id="ENSGT00950000185536"/>
<keyword evidence="2" id="KW-1133">Transmembrane helix</keyword>
<sequence length="270" mass="27506">IASSQHPSTTATPPQSPLSATQHPSTTATPPQSPVATSRDTSLSTALTDNTTASTQNRTTAAAPASSRNPESASSPPLSSASPSHTNSSATPAASSSETHSTEHAALVSSLSPPHNATPDPQLKPSPAAMDTGSVSWGEQEPLSRVLVCVAAGLGVSKPSSPSPPAVSSLKQPTLSLSPGLVVVICIFVAILLIAAGVVVVKLCRRREPAFEKLDEVPMVRSSAEDLASAPGPAPLAVHLSRPVADPSSSALLMQHPPEGQRQKELPLLH</sequence>
<feature type="compositionally biased region" description="Basic and acidic residues" evidence="1">
    <location>
        <begin position="259"/>
        <end position="270"/>
    </location>
</feature>
<protein>
    <submittedName>
        <fullName evidence="3">Uncharacterized protein</fullName>
    </submittedName>
</protein>
<keyword evidence="2" id="KW-0472">Membrane</keyword>
<reference evidence="3" key="1">
    <citation type="submission" date="2025-08" db="UniProtKB">
        <authorList>
            <consortium name="Ensembl"/>
        </authorList>
    </citation>
    <scope>IDENTIFICATION</scope>
</reference>
<feature type="region of interest" description="Disordered" evidence="1">
    <location>
        <begin position="1"/>
        <end position="137"/>
    </location>
</feature>
<feature type="transmembrane region" description="Helical" evidence="2">
    <location>
        <begin position="181"/>
        <end position="204"/>
    </location>
</feature>